<dbReference type="Gene3D" id="3.90.1300.10">
    <property type="entry name" value="Amidase signature (AS) domain"/>
    <property type="match status" value="1"/>
</dbReference>
<evidence type="ECO:0000313" key="6">
    <source>
        <dbReference type="Proteomes" id="UP001500443"/>
    </source>
</evidence>
<gene>
    <name evidence="5" type="ORF">GCM10009802_42060</name>
</gene>
<dbReference type="RefSeq" id="WP_344291554.1">
    <property type="nucleotide sequence ID" value="NZ_BAAAPF010000153.1"/>
</dbReference>
<comment type="similarity">
    <text evidence="1">Belongs to the amidase family.</text>
</comment>
<keyword evidence="6" id="KW-1185">Reference proteome</keyword>
<dbReference type="InterPro" id="IPR020556">
    <property type="entry name" value="Amidase_CS"/>
</dbReference>
<evidence type="ECO:0000256" key="3">
    <source>
        <dbReference type="SAM" id="Phobius"/>
    </source>
</evidence>
<dbReference type="EMBL" id="BAAAPF010000153">
    <property type="protein sequence ID" value="GAA2133595.1"/>
    <property type="molecule type" value="Genomic_DNA"/>
</dbReference>
<name>A0ABN2YX90_9ACTN</name>
<organism evidence="5 6">
    <name type="scientific">Streptomyces synnematoformans</name>
    <dbReference type="NCBI Taxonomy" id="415721"/>
    <lineage>
        <taxon>Bacteria</taxon>
        <taxon>Bacillati</taxon>
        <taxon>Actinomycetota</taxon>
        <taxon>Actinomycetes</taxon>
        <taxon>Kitasatosporales</taxon>
        <taxon>Streptomycetaceae</taxon>
        <taxon>Streptomyces</taxon>
    </lineage>
</organism>
<dbReference type="NCBIfam" id="NF005899">
    <property type="entry name" value="PRK07869.1"/>
    <property type="match status" value="1"/>
</dbReference>
<keyword evidence="3" id="KW-0812">Transmembrane</keyword>
<dbReference type="InterPro" id="IPR023631">
    <property type="entry name" value="Amidase_dom"/>
</dbReference>
<evidence type="ECO:0000313" key="5">
    <source>
        <dbReference type="EMBL" id="GAA2133595.1"/>
    </source>
</evidence>
<dbReference type="PANTHER" id="PTHR11895">
    <property type="entry name" value="TRANSAMIDASE"/>
    <property type="match status" value="1"/>
</dbReference>
<dbReference type="PROSITE" id="PS00571">
    <property type="entry name" value="AMIDASES"/>
    <property type="match status" value="1"/>
</dbReference>
<protein>
    <submittedName>
        <fullName evidence="5">Amidase</fullName>
    </submittedName>
</protein>
<evidence type="ECO:0000256" key="2">
    <source>
        <dbReference type="SAM" id="MobiDB-lite"/>
    </source>
</evidence>
<dbReference type="Pfam" id="PF01425">
    <property type="entry name" value="Amidase"/>
    <property type="match status" value="1"/>
</dbReference>
<accession>A0ABN2YX90</accession>
<feature type="region of interest" description="Disordered" evidence="2">
    <location>
        <begin position="1"/>
        <end position="34"/>
    </location>
</feature>
<feature type="transmembrane region" description="Helical" evidence="3">
    <location>
        <begin position="335"/>
        <end position="354"/>
    </location>
</feature>
<evidence type="ECO:0000259" key="4">
    <source>
        <dbReference type="Pfam" id="PF01425"/>
    </source>
</evidence>
<keyword evidence="3" id="KW-0472">Membrane</keyword>
<sequence length="502" mass="53085">MSDDVTEDRHAAVPADRAPADRAPADGTPAGRPPVHAFRDDALGAHDAVALAALVRTGEVSAGELARAAVERIRLVDPELHAVAVPAYDTYRTDDTAAGPLAGVPTLLKDNTDYGGLPTGHGSAAFTPRAAPRHAPFTRQFLSTGMTFLGKTRLPEFGFNASTEYENDEPVRNPWHPSYSPGGSSGGSAALVAAGAVPVAHANDGGGSIRIPAACCGLVGLKPTRGRVVANEMGRRLPIDMVSDGVVSRSVRDTAAFLAAAERHWRNPRMPPLGLVEGPGSRRLRIGLVAESPTGSPTDAATRAAVAAVATALEAQGHTVEPYALPLDGRFEQDFVSYWGLLAFLAGAGGRFMYDRRFDAGRMDGLSKGLRSTYLRRMHTTPAVLRRLRRAADEAYDAALTRYDVLLSPVLAHTTPRLGHLSPNVPYEELLNRLRAYVAFTPINNINGSPAISLPAPAAEPAAAGGVPVGAMLSAAHGDERTLLELAFALEADRPWRRIQDV</sequence>
<keyword evidence="3" id="KW-1133">Transmembrane helix</keyword>
<comment type="caution">
    <text evidence="5">The sequence shown here is derived from an EMBL/GenBank/DDBJ whole genome shotgun (WGS) entry which is preliminary data.</text>
</comment>
<dbReference type="PANTHER" id="PTHR11895:SF7">
    <property type="entry name" value="GLUTAMYL-TRNA(GLN) AMIDOTRANSFERASE SUBUNIT A, MITOCHONDRIAL"/>
    <property type="match status" value="1"/>
</dbReference>
<feature type="domain" description="Amidase" evidence="4">
    <location>
        <begin position="67"/>
        <end position="484"/>
    </location>
</feature>
<proteinExistence type="inferred from homology"/>
<evidence type="ECO:0000256" key="1">
    <source>
        <dbReference type="ARBA" id="ARBA00009199"/>
    </source>
</evidence>
<dbReference type="InterPro" id="IPR000120">
    <property type="entry name" value="Amidase"/>
</dbReference>
<dbReference type="InterPro" id="IPR036928">
    <property type="entry name" value="AS_sf"/>
</dbReference>
<dbReference type="Proteomes" id="UP001500443">
    <property type="component" value="Unassembled WGS sequence"/>
</dbReference>
<dbReference type="SUPFAM" id="SSF75304">
    <property type="entry name" value="Amidase signature (AS) enzymes"/>
    <property type="match status" value="1"/>
</dbReference>
<reference evidence="5 6" key="1">
    <citation type="journal article" date="2019" name="Int. J. Syst. Evol. Microbiol.">
        <title>The Global Catalogue of Microorganisms (GCM) 10K type strain sequencing project: providing services to taxonomists for standard genome sequencing and annotation.</title>
        <authorList>
            <consortium name="The Broad Institute Genomics Platform"/>
            <consortium name="The Broad Institute Genome Sequencing Center for Infectious Disease"/>
            <person name="Wu L."/>
            <person name="Ma J."/>
        </authorList>
    </citation>
    <scope>NUCLEOTIDE SEQUENCE [LARGE SCALE GENOMIC DNA]</scope>
    <source>
        <strain evidence="5 6">JCM 15481</strain>
    </source>
</reference>